<dbReference type="InterPro" id="IPR002469">
    <property type="entry name" value="Peptidase_S9B_N"/>
</dbReference>
<keyword evidence="7" id="KW-0720">Serine protease</keyword>
<feature type="signal peptide" evidence="14">
    <location>
        <begin position="1"/>
        <end position="18"/>
    </location>
</feature>
<evidence type="ECO:0000256" key="10">
    <source>
        <dbReference type="ARBA" id="ARBA00023136"/>
    </source>
</evidence>
<evidence type="ECO:0000256" key="3">
    <source>
        <dbReference type="ARBA" id="ARBA00022438"/>
    </source>
</evidence>
<evidence type="ECO:0000256" key="6">
    <source>
        <dbReference type="ARBA" id="ARBA00022801"/>
    </source>
</evidence>
<evidence type="ECO:0000256" key="11">
    <source>
        <dbReference type="ARBA" id="ARBA00023180"/>
    </source>
</evidence>
<evidence type="ECO:0000256" key="12">
    <source>
        <dbReference type="ARBA" id="ARBA00037847"/>
    </source>
</evidence>
<feature type="domain" description="Peptidase S9 prolyl oligopeptidase catalytic" evidence="15">
    <location>
        <begin position="570"/>
        <end position="764"/>
    </location>
</feature>
<dbReference type="Pfam" id="PF00930">
    <property type="entry name" value="DPPIV_N"/>
    <property type="match status" value="1"/>
</dbReference>
<dbReference type="PANTHER" id="PTHR11731:SF200">
    <property type="entry name" value="DIPEPTIDYL PEPTIDASE 10, ISOFORM B"/>
    <property type="match status" value="1"/>
</dbReference>
<dbReference type="Gene3D" id="3.40.50.1820">
    <property type="entry name" value="alpha/beta hydrolase"/>
    <property type="match status" value="1"/>
</dbReference>
<evidence type="ECO:0000259" key="15">
    <source>
        <dbReference type="Pfam" id="PF00326"/>
    </source>
</evidence>
<accession>A0A0B2VMA6</accession>
<keyword evidence="8" id="KW-0735">Signal-anchor</keyword>
<organism evidence="17 18">
    <name type="scientific">Toxocara canis</name>
    <name type="common">Canine roundworm</name>
    <dbReference type="NCBI Taxonomy" id="6265"/>
    <lineage>
        <taxon>Eukaryota</taxon>
        <taxon>Metazoa</taxon>
        <taxon>Ecdysozoa</taxon>
        <taxon>Nematoda</taxon>
        <taxon>Chromadorea</taxon>
        <taxon>Rhabditida</taxon>
        <taxon>Spirurina</taxon>
        <taxon>Ascaridomorpha</taxon>
        <taxon>Ascaridoidea</taxon>
        <taxon>Toxocaridae</taxon>
        <taxon>Toxocara</taxon>
    </lineage>
</organism>
<dbReference type="OMA" id="MRTPQEN"/>
<comment type="caution">
    <text evidence="17">The sequence shown here is derived from an EMBL/GenBank/DDBJ whole genome shotgun (WGS) entry which is preliminary data.</text>
</comment>
<keyword evidence="6" id="KW-0378">Hydrolase</keyword>
<evidence type="ECO:0000256" key="7">
    <source>
        <dbReference type="ARBA" id="ARBA00022825"/>
    </source>
</evidence>
<evidence type="ECO:0000256" key="9">
    <source>
        <dbReference type="ARBA" id="ARBA00022989"/>
    </source>
</evidence>
<evidence type="ECO:0000256" key="8">
    <source>
        <dbReference type="ARBA" id="ARBA00022968"/>
    </source>
</evidence>
<evidence type="ECO:0000313" key="17">
    <source>
        <dbReference type="EMBL" id="KHN82489.1"/>
    </source>
</evidence>
<dbReference type="GO" id="GO:0008239">
    <property type="term" value="F:dipeptidyl-peptidase activity"/>
    <property type="evidence" value="ECO:0007669"/>
    <property type="project" value="TreeGrafter"/>
</dbReference>
<dbReference type="GO" id="GO:0006508">
    <property type="term" value="P:proteolysis"/>
    <property type="evidence" value="ECO:0007669"/>
    <property type="project" value="UniProtKB-KW"/>
</dbReference>
<dbReference type="InterPro" id="IPR029058">
    <property type="entry name" value="AB_hydrolase_fold"/>
</dbReference>
<dbReference type="SUPFAM" id="SSF82171">
    <property type="entry name" value="DPP6 N-terminal domain-like"/>
    <property type="match status" value="1"/>
</dbReference>
<keyword evidence="18" id="KW-1185">Reference proteome</keyword>
<dbReference type="GO" id="GO:0008236">
    <property type="term" value="F:serine-type peptidase activity"/>
    <property type="evidence" value="ECO:0007669"/>
    <property type="project" value="UniProtKB-KW"/>
</dbReference>
<sequence length="765" mass="87885">MCSLIAAAVFLFTPFSIAVYNARTPVTLNDILINALLSPIENLDWMDADNVIIKSSEKIRIIDTTVTPPESRVYANEEVLARHGKVNSWSVSNDGKYMALSYDERKQKRYRHSQWAIYKIARIPHKYTEPHVITFENVGPNRTGDELILLFRWNPKFNDYVFVHNNDIYYSESPESNYIYRLTNGNNPMIYNGLCDWIYEEEILSSNAGLWWSKSGQYLAYLTIDDRYVQQIEFPIFDHNQYPTTNRVPYPKTGVDQLPRVTLSIWSRVTKETRRMHIALRHESLMTYLFSASWVTLYGKDHLIAVFANRYQNFTSITICTFDSAKCVLNYDQRYVIGQQHLWAEPEDYRIRSFTDDAYFVLLPHRKPSGEVFTQVAKVFVPPHLTDGRMTFLAMGDYDVVSINGYNKGKNLLYFVAAAPRPSERHLYSTSASSTTEMVGARCVTCGISTNCTFQEIIFASSIDKYILNCRGPGLPRVYLSSISSNNSILKEFAESKTLEKRYGEKAWPTTHFENVTLRSGYVALVKMLLPPGFDRGALDNKYPVVVSVYGGPGSQKVTEEFTPSHLDTMLASSLKYVVIYIDGRGSGMRGWKYKEPIYGSFGTVEVDDHIETVRILAARHKFIDSQRIAIWGWSYGGFVSAHVVEHDDKRTFKCAISVAPVTNFKYYDATYTERYMGAANELAYERTDLMRNVSNFRNVRFLLVHGLADDNVQLQHSAELIRALSEQNIQFQLMVYPDASHGLAWARLHLFTMLIDFFQKCFQR</sequence>
<keyword evidence="3" id="KW-0031">Aminopeptidase</keyword>
<gene>
    <name evidence="17" type="primary">dpf-1</name>
    <name evidence="17" type="ORF">Tcan_04957</name>
</gene>
<evidence type="ECO:0000256" key="13">
    <source>
        <dbReference type="ARBA" id="ARBA00058505"/>
    </source>
</evidence>
<dbReference type="FunFam" id="3.40.50.1820:FF:000003">
    <property type="entry name" value="Dipeptidyl peptidase 4"/>
    <property type="match status" value="1"/>
</dbReference>
<comment type="function">
    <text evidence="13">Removes N-terminal dipeptides sequentially from polypeptides. Essential for control of distal tip cell migration.</text>
</comment>
<keyword evidence="10" id="KW-0472">Membrane</keyword>
<dbReference type="Pfam" id="PF00326">
    <property type="entry name" value="Peptidase_S9"/>
    <property type="match status" value="1"/>
</dbReference>
<keyword evidence="9" id="KW-1133">Transmembrane helix</keyword>
<comment type="similarity">
    <text evidence="2">Belongs to the peptidase S9B family. DPPIV subfamily.</text>
</comment>
<keyword evidence="14" id="KW-0732">Signal</keyword>
<evidence type="ECO:0000256" key="14">
    <source>
        <dbReference type="SAM" id="SignalP"/>
    </source>
</evidence>
<feature type="chain" id="PRO_5002078418" evidence="14">
    <location>
        <begin position="19"/>
        <end position="765"/>
    </location>
</feature>
<evidence type="ECO:0000313" key="18">
    <source>
        <dbReference type="Proteomes" id="UP000031036"/>
    </source>
</evidence>
<evidence type="ECO:0000256" key="2">
    <source>
        <dbReference type="ARBA" id="ARBA00010036"/>
    </source>
</evidence>
<dbReference type="AlphaFoldDB" id="A0A0B2VMA6"/>
<dbReference type="GO" id="GO:0012505">
    <property type="term" value="C:endomembrane system"/>
    <property type="evidence" value="ECO:0007669"/>
    <property type="project" value="UniProtKB-SubCell"/>
</dbReference>
<reference evidence="17 18" key="1">
    <citation type="submission" date="2014-11" db="EMBL/GenBank/DDBJ databases">
        <title>Genetic blueprint of the zoonotic pathogen Toxocara canis.</title>
        <authorList>
            <person name="Zhu X.-Q."/>
            <person name="Korhonen P.K."/>
            <person name="Cai H."/>
            <person name="Young N.D."/>
            <person name="Nejsum P."/>
            <person name="von Samson-Himmelstjerna G."/>
            <person name="Boag P.R."/>
            <person name="Tan P."/>
            <person name="Li Q."/>
            <person name="Min J."/>
            <person name="Yang Y."/>
            <person name="Wang X."/>
            <person name="Fang X."/>
            <person name="Hall R.S."/>
            <person name="Hofmann A."/>
            <person name="Sternberg P.W."/>
            <person name="Jex A.R."/>
            <person name="Gasser R.B."/>
        </authorList>
    </citation>
    <scope>NUCLEOTIDE SEQUENCE [LARGE SCALE GENOMIC DNA]</scope>
    <source>
        <strain evidence="17">PN_DK_2014</strain>
    </source>
</reference>
<dbReference type="InterPro" id="IPR050278">
    <property type="entry name" value="Serine_Prot_S9B/DPPIV"/>
</dbReference>
<protein>
    <submittedName>
        <fullName evidence="17">Dipeptidyl peptidase family member 1</fullName>
    </submittedName>
</protein>
<feature type="domain" description="Dipeptidylpeptidase IV N-terminal" evidence="16">
    <location>
        <begin position="92"/>
        <end position="476"/>
    </location>
</feature>
<dbReference type="OrthoDB" id="16520at2759"/>
<dbReference type="STRING" id="6265.A0A0B2VMA6"/>
<evidence type="ECO:0000256" key="5">
    <source>
        <dbReference type="ARBA" id="ARBA00022692"/>
    </source>
</evidence>
<evidence type="ECO:0000256" key="1">
    <source>
        <dbReference type="ARBA" id="ARBA00004606"/>
    </source>
</evidence>
<dbReference type="InterPro" id="IPR001375">
    <property type="entry name" value="Peptidase_S9_cat"/>
</dbReference>
<keyword evidence="11" id="KW-0325">Glycoprotein</keyword>
<dbReference type="PANTHER" id="PTHR11731">
    <property type="entry name" value="PROTEASE FAMILY S9B,C DIPEPTIDYL-PEPTIDASE IV-RELATED"/>
    <property type="match status" value="1"/>
</dbReference>
<dbReference type="Gene3D" id="2.140.10.30">
    <property type="entry name" value="Dipeptidylpeptidase IV, N-terminal domain"/>
    <property type="match status" value="1"/>
</dbReference>
<evidence type="ECO:0000259" key="16">
    <source>
        <dbReference type="Pfam" id="PF00930"/>
    </source>
</evidence>
<keyword evidence="5" id="KW-0812">Transmembrane</keyword>
<dbReference type="Proteomes" id="UP000031036">
    <property type="component" value="Unassembled WGS sequence"/>
</dbReference>
<evidence type="ECO:0000256" key="4">
    <source>
        <dbReference type="ARBA" id="ARBA00022670"/>
    </source>
</evidence>
<dbReference type="SUPFAM" id="SSF53474">
    <property type="entry name" value="alpha/beta-Hydrolases"/>
    <property type="match status" value="1"/>
</dbReference>
<proteinExistence type="inferred from homology"/>
<dbReference type="GO" id="GO:0005886">
    <property type="term" value="C:plasma membrane"/>
    <property type="evidence" value="ECO:0007669"/>
    <property type="project" value="TreeGrafter"/>
</dbReference>
<dbReference type="GO" id="GO:0004177">
    <property type="term" value="F:aminopeptidase activity"/>
    <property type="evidence" value="ECO:0007669"/>
    <property type="project" value="UniProtKB-KW"/>
</dbReference>
<dbReference type="EMBL" id="JPKZ01001346">
    <property type="protein sequence ID" value="KHN82489.1"/>
    <property type="molecule type" value="Genomic_DNA"/>
</dbReference>
<name>A0A0B2VMA6_TOXCA</name>
<comment type="subcellular location">
    <subcellularLocation>
        <location evidence="12">Endomembrane system</location>
        <topology evidence="12">Single-pass membrane protein</topology>
    </subcellularLocation>
    <subcellularLocation>
        <location evidence="1">Membrane</location>
        <topology evidence="1">Single-pass type II membrane protein</topology>
    </subcellularLocation>
</comment>
<keyword evidence="4" id="KW-0645">Protease</keyword>